<proteinExistence type="predicted"/>
<dbReference type="EMBL" id="CAWYQH010000013">
    <property type="protein sequence ID" value="CAK8675260.1"/>
    <property type="molecule type" value="Genomic_DNA"/>
</dbReference>
<dbReference type="InterPro" id="IPR036915">
    <property type="entry name" value="Cyclin-like_sf"/>
</dbReference>
<dbReference type="InterPro" id="IPR012388">
    <property type="entry name" value="CABLES1/2"/>
</dbReference>
<dbReference type="InterPro" id="IPR006671">
    <property type="entry name" value="Cyclin_N"/>
</dbReference>
<protein>
    <recommendedName>
        <fullName evidence="2">Cyclin N-terminal domain-containing protein</fullName>
    </recommendedName>
</protein>
<sequence>MDEHTERAALFYLAYIPLDLNSAEELIKEYSSDQMHSGASGNASVCDNKNNHHDSEEIGNMDPSLPQPRVLYKRSLSTIDKTSENSNCLIRRSSLSSIAETILPPVQALYCVRRSQLRNRVEKIKYITNKSLRKSRAFLVEPSHHTLLAVFSVIPYVKDGNKSKSQGSPSKGPLLSHTRLEQLENLTLPEPTQVVGHSKEEVSYNALLHPSFNDLAPVNLNSPQWTCGKHRRVLRFNSYIVSIVDYTKPSELKRDLNLKFKKCYPQVCLTLSKLRSLEKQMMRSVKAFGLQPAVLTYAKYYFERLVFSCAINKANRHHLAAVCLLLSAKVHGDLKTEVVPELISILEHYFKANCSAFLPYEFAAFAALKFSLIFPIRNRHLSDES</sequence>
<feature type="compositionally biased region" description="Polar residues" evidence="1">
    <location>
        <begin position="38"/>
        <end position="48"/>
    </location>
</feature>
<dbReference type="Pfam" id="PF00134">
    <property type="entry name" value="Cyclin_N"/>
    <property type="match status" value="1"/>
</dbReference>
<dbReference type="PANTHER" id="PTHR22896:SF0">
    <property type="entry name" value="CYCLIN N-TERMINAL DOMAIN-CONTAINING PROTEIN"/>
    <property type="match status" value="1"/>
</dbReference>
<evidence type="ECO:0000256" key="1">
    <source>
        <dbReference type="SAM" id="MobiDB-lite"/>
    </source>
</evidence>
<dbReference type="PANTHER" id="PTHR22896">
    <property type="entry name" value="CDK5 AND ABL1 ENZYME SUBSTRATE 1"/>
    <property type="match status" value="1"/>
</dbReference>
<feature type="region of interest" description="Disordered" evidence="1">
    <location>
        <begin position="38"/>
        <end position="64"/>
    </location>
</feature>
<evidence type="ECO:0000313" key="4">
    <source>
        <dbReference type="Proteomes" id="UP001642483"/>
    </source>
</evidence>
<gene>
    <name evidence="3" type="ORF">CVLEPA_LOCUS4854</name>
</gene>
<reference evidence="3 4" key="1">
    <citation type="submission" date="2024-02" db="EMBL/GenBank/DDBJ databases">
        <authorList>
            <person name="Daric V."/>
            <person name="Darras S."/>
        </authorList>
    </citation>
    <scope>NUCLEOTIDE SEQUENCE [LARGE SCALE GENOMIC DNA]</scope>
</reference>
<evidence type="ECO:0000259" key="2">
    <source>
        <dbReference type="Pfam" id="PF00134"/>
    </source>
</evidence>
<organism evidence="3 4">
    <name type="scientific">Clavelina lepadiformis</name>
    <name type="common">Light-bulb sea squirt</name>
    <name type="synonym">Ascidia lepadiformis</name>
    <dbReference type="NCBI Taxonomy" id="159417"/>
    <lineage>
        <taxon>Eukaryota</taxon>
        <taxon>Metazoa</taxon>
        <taxon>Chordata</taxon>
        <taxon>Tunicata</taxon>
        <taxon>Ascidiacea</taxon>
        <taxon>Aplousobranchia</taxon>
        <taxon>Clavelinidae</taxon>
        <taxon>Clavelina</taxon>
    </lineage>
</organism>
<dbReference type="Gene3D" id="1.10.472.10">
    <property type="entry name" value="Cyclin-like"/>
    <property type="match status" value="1"/>
</dbReference>
<name>A0ABP0F6J8_CLALP</name>
<dbReference type="SUPFAM" id="SSF47954">
    <property type="entry name" value="Cyclin-like"/>
    <property type="match status" value="1"/>
</dbReference>
<keyword evidence="4" id="KW-1185">Reference proteome</keyword>
<comment type="caution">
    <text evidence="3">The sequence shown here is derived from an EMBL/GenBank/DDBJ whole genome shotgun (WGS) entry which is preliminary data.</text>
</comment>
<evidence type="ECO:0000313" key="3">
    <source>
        <dbReference type="EMBL" id="CAK8675260.1"/>
    </source>
</evidence>
<accession>A0ABP0F6J8</accession>
<dbReference type="Proteomes" id="UP001642483">
    <property type="component" value="Unassembled WGS sequence"/>
</dbReference>
<feature type="domain" description="Cyclin N-terminal" evidence="2">
    <location>
        <begin position="275"/>
        <end position="371"/>
    </location>
</feature>